<feature type="region of interest" description="Disordered" evidence="1">
    <location>
        <begin position="1"/>
        <end position="23"/>
    </location>
</feature>
<reference evidence="3" key="1">
    <citation type="journal article" date="2023" name="Mol. Phylogenet. Evol.">
        <title>Genome-scale phylogeny and comparative genomics of the fungal order Sordariales.</title>
        <authorList>
            <person name="Hensen N."/>
            <person name="Bonometti L."/>
            <person name="Westerberg I."/>
            <person name="Brannstrom I.O."/>
            <person name="Guillou S."/>
            <person name="Cros-Aarteil S."/>
            <person name="Calhoun S."/>
            <person name="Haridas S."/>
            <person name="Kuo A."/>
            <person name="Mondo S."/>
            <person name="Pangilinan J."/>
            <person name="Riley R."/>
            <person name="LaButti K."/>
            <person name="Andreopoulos B."/>
            <person name="Lipzen A."/>
            <person name="Chen C."/>
            <person name="Yan M."/>
            <person name="Daum C."/>
            <person name="Ng V."/>
            <person name="Clum A."/>
            <person name="Steindorff A."/>
            <person name="Ohm R.A."/>
            <person name="Martin F."/>
            <person name="Silar P."/>
            <person name="Natvig D.O."/>
            <person name="Lalanne C."/>
            <person name="Gautier V."/>
            <person name="Ament-Velasquez S.L."/>
            <person name="Kruys A."/>
            <person name="Hutchinson M.I."/>
            <person name="Powell A.J."/>
            <person name="Barry K."/>
            <person name="Miller A.N."/>
            <person name="Grigoriev I.V."/>
            <person name="Debuchy R."/>
            <person name="Gladieux P."/>
            <person name="Hiltunen Thoren M."/>
            <person name="Johannesson H."/>
        </authorList>
    </citation>
    <scope>NUCLEOTIDE SEQUENCE [LARGE SCALE GENOMIC DNA]</scope>
    <source>
        <strain evidence="3">CBS 284.82</strain>
    </source>
</reference>
<gene>
    <name evidence="2" type="ORF">C8A01DRAFT_12768</name>
</gene>
<feature type="compositionally biased region" description="Basic and acidic residues" evidence="1">
    <location>
        <begin position="157"/>
        <end position="171"/>
    </location>
</feature>
<accession>A0AAN6PMP8</accession>
<feature type="compositionally biased region" description="Polar residues" evidence="1">
    <location>
        <begin position="139"/>
        <end position="155"/>
    </location>
</feature>
<dbReference type="AlphaFoldDB" id="A0AAN6PMP8"/>
<sequence length="312" mass="33638">MVEESPASPSTKHVGPRRHRRTAAVPNIRLSELFESNLALPHGPAADTADIGIDTKDEVGETRSGAATHPLSAWEVEPSAILPQSSSLPTVLSASEPKRGCLRSSGGSAGEIEGMNSRERRLKLKVSRGAIAKARRQTGRTSGASLDSHCSTSGPLNHDRPKKAQLEKDTITRNTTTASPGAATRRRSKHPTNPPSAAAAAATTQKPTAPNENENDILALFTSSHSRVNGKALRRLKKRFPDLGARFFAELQLPQVQAQTTGGVSITGRVGSVQQEQQQQRRSAGRFFRGRVVVWMRRARQAVTRTRSTEKG</sequence>
<feature type="compositionally biased region" description="Low complexity" evidence="1">
    <location>
        <begin position="195"/>
        <end position="210"/>
    </location>
</feature>
<evidence type="ECO:0000256" key="1">
    <source>
        <dbReference type="SAM" id="MobiDB-lite"/>
    </source>
</evidence>
<dbReference type="Proteomes" id="UP001303115">
    <property type="component" value="Unassembled WGS sequence"/>
</dbReference>
<comment type="caution">
    <text evidence="2">The sequence shown here is derived from an EMBL/GenBank/DDBJ whole genome shotgun (WGS) entry which is preliminary data.</text>
</comment>
<evidence type="ECO:0000313" key="2">
    <source>
        <dbReference type="EMBL" id="KAK4043652.1"/>
    </source>
</evidence>
<keyword evidence="3" id="KW-1185">Reference proteome</keyword>
<proteinExistence type="predicted"/>
<organism evidence="2 3">
    <name type="scientific">Parachaetomium inaequale</name>
    <dbReference type="NCBI Taxonomy" id="2588326"/>
    <lineage>
        <taxon>Eukaryota</taxon>
        <taxon>Fungi</taxon>
        <taxon>Dikarya</taxon>
        <taxon>Ascomycota</taxon>
        <taxon>Pezizomycotina</taxon>
        <taxon>Sordariomycetes</taxon>
        <taxon>Sordariomycetidae</taxon>
        <taxon>Sordariales</taxon>
        <taxon>Chaetomiaceae</taxon>
        <taxon>Parachaetomium</taxon>
    </lineage>
</organism>
<protein>
    <submittedName>
        <fullName evidence="2">Uncharacterized protein</fullName>
    </submittedName>
</protein>
<evidence type="ECO:0000313" key="3">
    <source>
        <dbReference type="Proteomes" id="UP001303115"/>
    </source>
</evidence>
<name>A0AAN6PMP8_9PEZI</name>
<feature type="region of interest" description="Disordered" evidence="1">
    <location>
        <begin position="88"/>
        <end position="212"/>
    </location>
</feature>
<dbReference type="EMBL" id="MU854325">
    <property type="protein sequence ID" value="KAK4043652.1"/>
    <property type="molecule type" value="Genomic_DNA"/>
</dbReference>